<dbReference type="PANTHER" id="PTHR45663:SF40">
    <property type="entry name" value="THIOREDOXIN 2"/>
    <property type="match status" value="1"/>
</dbReference>
<keyword evidence="3" id="KW-0249">Electron transport</keyword>
<keyword evidence="2" id="KW-0813">Transport</keyword>
<organism evidence="8 9">
    <name type="scientific">Brevibacterium samyangense</name>
    <dbReference type="NCBI Taxonomy" id="366888"/>
    <lineage>
        <taxon>Bacteria</taxon>
        <taxon>Bacillati</taxon>
        <taxon>Actinomycetota</taxon>
        <taxon>Actinomycetes</taxon>
        <taxon>Micrococcales</taxon>
        <taxon>Brevibacteriaceae</taxon>
        <taxon>Brevibacterium</taxon>
    </lineage>
</organism>
<dbReference type="InterPro" id="IPR005746">
    <property type="entry name" value="Thioredoxin"/>
</dbReference>
<keyword evidence="9" id="KW-1185">Reference proteome</keyword>
<evidence type="ECO:0000256" key="4">
    <source>
        <dbReference type="ARBA" id="ARBA00023157"/>
    </source>
</evidence>
<dbReference type="PIRSF" id="PIRSF000077">
    <property type="entry name" value="Thioredoxin"/>
    <property type="match status" value="1"/>
</dbReference>
<dbReference type="Gene3D" id="3.40.30.10">
    <property type="entry name" value="Glutaredoxin"/>
    <property type="match status" value="1"/>
</dbReference>
<dbReference type="RefSeq" id="WP_344310345.1">
    <property type="nucleotide sequence ID" value="NZ_BAAANO010000029.1"/>
</dbReference>
<feature type="domain" description="Thioredoxin" evidence="7">
    <location>
        <begin position="1"/>
        <end position="105"/>
    </location>
</feature>
<dbReference type="PROSITE" id="PS00194">
    <property type="entry name" value="THIOREDOXIN_1"/>
    <property type="match status" value="1"/>
</dbReference>
<evidence type="ECO:0000256" key="6">
    <source>
        <dbReference type="PIRNR" id="PIRNR000077"/>
    </source>
</evidence>
<dbReference type="EMBL" id="BAAANO010000029">
    <property type="protein sequence ID" value="GAA2013144.1"/>
    <property type="molecule type" value="Genomic_DNA"/>
</dbReference>
<reference evidence="9" key="1">
    <citation type="journal article" date="2019" name="Int. J. Syst. Evol. Microbiol.">
        <title>The Global Catalogue of Microorganisms (GCM) 10K type strain sequencing project: providing services to taxonomists for standard genome sequencing and annotation.</title>
        <authorList>
            <consortium name="The Broad Institute Genomics Platform"/>
            <consortium name="The Broad Institute Genome Sequencing Center for Infectious Disease"/>
            <person name="Wu L."/>
            <person name="Ma J."/>
        </authorList>
    </citation>
    <scope>NUCLEOTIDE SEQUENCE [LARGE SCALE GENOMIC DNA]</scope>
    <source>
        <strain evidence="9">JCM 14546</strain>
    </source>
</reference>
<evidence type="ECO:0000256" key="3">
    <source>
        <dbReference type="ARBA" id="ARBA00022982"/>
    </source>
</evidence>
<evidence type="ECO:0000259" key="7">
    <source>
        <dbReference type="PROSITE" id="PS51352"/>
    </source>
</evidence>
<dbReference type="PRINTS" id="PR00421">
    <property type="entry name" value="THIOREDOXIN"/>
</dbReference>
<dbReference type="SUPFAM" id="SSF52833">
    <property type="entry name" value="Thioredoxin-like"/>
    <property type="match status" value="1"/>
</dbReference>
<proteinExistence type="inferred from homology"/>
<dbReference type="Pfam" id="PF00085">
    <property type="entry name" value="Thioredoxin"/>
    <property type="match status" value="1"/>
</dbReference>
<evidence type="ECO:0000256" key="1">
    <source>
        <dbReference type="ARBA" id="ARBA00008987"/>
    </source>
</evidence>
<dbReference type="PANTHER" id="PTHR45663">
    <property type="entry name" value="GEO12009P1"/>
    <property type="match status" value="1"/>
</dbReference>
<dbReference type="Proteomes" id="UP001500755">
    <property type="component" value="Unassembled WGS sequence"/>
</dbReference>
<accession>A0ABP5F0L8</accession>
<evidence type="ECO:0000256" key="5">
    <source>
        <dbReference type="ARBA" id="ARBA00023284"/>
    </source>
</evidence>
<dbReference type="CDD" id="cd02947">
    <property type="entry name" value="TRX_family"/>
    <property type="match status" value="1"/>
</dbReference>
<sequence>MSTIDLTEDAFSAAISNHPIVLIDFWAAWCGPCRSFAPIFEAASAEHTDILFAKVDTEAQRSLAAAAEITSIPTLMGFRDGVLIYSQPGALPAARLHDLIGKIRELDMDHVREQLRSSESR</sequence>
<comment type="similarity">
    <text evidence="1 6">Belongs to the thioredoxin family.</text>
</comment>
<evidence type="ECO:0000313" key="8">
    <source>
        <dbReference type="EMBL" id="GAA2013144.1"/>
    </source>
</evidence>
<keyword evidence="5" id="KW-0676">Redox-active center</keyword>
<dbReference type="InterPro" id="IPR013766">
    <property type="entry name" value="Thioredoxin_domain"/>
</dbReference>
<protein>
    <recommendedName>
        <fullName evidence="6">Thioredoxin</fullName>
    </recommendedName>
</protein>
<name>A0ABP5F0L8_9MICO</name>
<keyword evidence="4" id="KW-1015">Disulfide bond</keyword>
<dbReference type="InterPro" id="IPR036249">
    <property type="entry name" value="Thioredoxin-like_sf"/>
</dbReference>
<dbReference type="InterPro" id="IPR017937">
    <property type="entry name" value="Thioredoxin_CS"/>
</dbReference>
<dbReference type="PROSITE" id="PS51352">
    <property type="entry name" value="THIOREDOXIN_2"/>
    <property type="match status" value="1"/>
</dbReference>
<gene>
    <name evidence="8" type="primary">trxA_4</name>
    <name evidence="8" type="ORF">GCM10009755_25960</name>
</gene>
<evidence type="ECO:0000256" key="2">
    <source>
        <dbReference type="ARBA" id="ARBA00022448"/>
    </source>
</evidence>
<comment type="caution">
    <text evidence="8">The sequence shown here is derived from an EMBL/GenBank/DDBJ whole genome shotgun (WGS) entry which is preliminary data.</text>
</comment>
<evidence type="ECO:0000313" key="9">
    <source>
        <dbReference type="Proteomes" id="UP001500755"/>
    </source>
</evidence>